<name>A0A1G6M467_9SPHI</name>
<dbReference type="AlphaFoldDB" id="A0A1G6M467"/>
<evidence type="ECO:0008006" key="4">
    <source>
        <dbReference type="Google" id="ProtNLM"/>
    </source>
</evidence>
<proteinExistence type="predicted"/>
<organism evidence="2 3">
    <name type="scientific">Pedobacter soli</name>
    <dbReference type="NCBI Taxonomy" id="390242"/>
    <lineage>
        <taxon>Bacteria</taxon>
        <taxon>Pseudomonadati</taxon>
        <taxon>Bacteroidota</taxon>
        <taxon>Sphingobacteriia</taxon>
        <taxon>Sphingobacteriales</taxon>
        <taxon>Sphingobacteriaceae</taxon>
        <taxon>Pedobacter</taxon>
    </lineage>
</organism>
<feature type="signal peptide" evidence="1">
    <location>
        <begin position="1"/>
        <end position="25"/>
    </location>
</feature>
<dbReference type="InterPro" id="IPR036909">
    <property type="entry name" value="Cyt_c-like_dom_sf"/>
</dbReference>
<dbReference type="SUPFAM" id="SSF46626">
    <property type="entry name" value="Cytochrome c"/>
    <property type="match status" value="1"/>
</dbReference>
<dbReference type="Proteomes" id="UP000199455">
    <property type="component" value="Unassembled WGS sequence"/>
</dbReference>
<keyword evidence="1" id="KW-0732">Signal</keyword>
<dbReference type="GO" id="GO:0020037">
    <property type="term" value="F:heme binding"/>
    <property type="evidence" value="ECO:0007669"/>
    <property type="project" value="InterPro"/>
</dbReference>
<evidence type="ECO:0000256" key="1">
    <source>
        <dbReference type="SAM" id="SignalP"/>
    </source>
</evidence>
<reference evidence="3" key="1">
    <citation type="submission" date="2016-10" db="EMBL/GenBank/DDBJ databases">
        <authorList>
            <person name="Varghese N."/>
            <person name="Submissions S."/>
        </authorList>
    </citation>
    <scope>NUCLEOTIDE SEQUENCE [LARGE SCALE GENOMIC DNA]</scope>
    <source>
        <strain evidence="3">DSM 18609</strain>
    </source>
</reference>
<dbReference type="GO" id="GO:0009055">
    <property type="term" value="F:electron transfer activity"/>
    <property type="evidence" value="ECO:0007669"/>
    <property type="project" value="InterPro"/>
</dbReference>
<dbReference type="STRING" id="390242.SAMN04488024_102223"/>
<keyword evidence="3" id="KW-1185">Reference proteome</keyword>
<sequence>MRKITLYLCITAFYLMLFACSKKQADELTEGNPTGVTTENVSYNNYVGALLTTKCNSCHGPGGADRGFWTFNGIQSVTAEPRVKTNTLVTMTMPVGGSLTAREKLLLTAWYDRGMPAN</sequence>
<protein>
    <recommendedName>
        <fullName evidence="4">Cytochrome c domain-containing protein</fullName>
    </recommendedName>
</protein>
<evidence type="ECO:0000313" key="2">
    <source>
        <dbReference type="EMBL" id="SDC50293.1"/>
    </source>
</evidence>
<dbReference type="EMBL" id="FMZH01000002">
    <property type="protein sequence ID" value="SDC50293.1"/>
    <property type="molecule type" value="Genomic_DNA"/>
</dbReference>
<dbReference type="RefSeq" id="WP_143009533.1">
    <property type="nucleotide sequence ID" value="NZ_FMZH01000002.1"/>
</dbReference>
<gene>
    <name evidence="2" type="ORF">SAMN04488024_102223</name>
</gene>
<feature type="chain" id="PRO_5011649007" description="Cytochrome c domain-containing protein" evidence="1">
    <location>
        <begin position="26"/>
        <end position="118"/>
    </location>
</feature>
<evidence type="ECO:0000313" key="3">
    <source>
        <dbReference type="Proteomes" id="UP000199455"/>
    </source>
</evidence>
<dbReference type="PROSITE" id="PS51257">
    <property type="entry name" value="PROKAR_LIPOPROTEIN"/>
    <property type="match status" value="1"/>
</dbReference>
<accession>A0A1G6M467</accession>